<dbReference type="Proteomes" id="UP000177982">
    <property type="component" value="Unassembled WGS sequence"/>
</dbReference>
<comment type="caution">
    <text evidence="1">The sequence shown here is derived from an EMBL/GenBank/DDBJ whole genome shotgun (WGS) entry which is preliminary data.</text>
</comment>
<evidence type="ECO:0000313" key="1">
    <source>
        <dbReference type="EMBL" id="OHA05505.1"/>
    </source>
</evidence>
<dbReference type="AlphaFoldDB" id="A0A1G2L1I5"/>
<protein>
    <submittedName>
        <fullName evidence="1">Uncharacterized protein</fullName>
    </submittedName>
</protein>
<sequence>MGDMRESGKDVRANEHIPPDSLIEWVKSEESRSRLKEIAGRLASNGILWGRETPPGSRHKTLKGTSENLVENLLKLLFMSHIRLGERLSRFDPALGVPWDTGMLLPSLPTLGADADTYSELFGRDKAKFRALAGSFSGWREFCEETFQCACGVGLKLKNITVRLLVHTLLKSDVGGLHITSLVGVRSDNRAHLDNHYSFSRNSRVDGRTRVISSVEARVRFDRPPVTEGAILSESSAKEFAGSLFVAAVESIVSEFEKSGL</sequence>
<dbReference type="EMBL" id="MHQO01000050">
    <property type="protein sequence ID" value="OHA05505.1"/>
    <property type="molecule type" value="Genomic_DNA"/>
</dbReference>
<organism evidence="1 2">
    <name type="scientific">Candidatus Sungbacteria bacterium RIFCSPLOWO2_01_FULL_47_10</name>
    <dbReference type="NCBI Taxonomy" id="1802276"/>
    <lineage>
        <taxon>Bacteria</taxon>
        <taxon>Candidatus Sungiibacteriota</taxon>
    </lineage>
</organism>
<evidence type="ECO:0000313" key="2">
    <source>
        <dbReference type="Proteomes" id="UP000177982"/>
    </source>
</evidence>
<proteinExistence type="predicted"/>
<gene>
    <name evidence="1" type="ORF">A2934_05355</name>
</gene>
<name>A0A1G2L1I5_9BACT</name>
<accession>A0A1G2L1I5</accession>
<reference evidence="1 2" key="1">
    <citation type="journal article" date="2016" name="Nat. Commun.">
        <title>Thousands of microbial genomes shed light on interconnected biogeochemical processes in an aquifer system.</title>
        <authorList>
            <person name="Anantharaman K."/>
            <person name="Brown C.T."/>
            <person name="Hug L.A."/>
            <person name="Sharon I."/>
            <person name="Castelle C.J."/>
            <person name="Probst A.J."/>
            <person name="Thomas B.C."/>
            <person name="Singh A."/>
            <person name="Wilkins M.J."/>
            <person name="Karaoz U."/>
            <person name="Brodie E.L."/>
            <person name="Williams K.H."/>
            <person name="Hubbard S.S."/>
            <person name="Banfield J.F."/>
        </authorList>
    </citation>
    <scope>NUCLEOTIDE SEQUENCE [LARGE SCALE GENOMIC DNA]</scope>
</reference>